<proteinExistence type="inferred from homology"/>
<evidence type="ECO:0000256" key="8">
    <source>
        <dbReference type="ARBA" id="ARBA00044504"/>
    </source>
</evidence>
<evidence type="ECO:0000256" key="3">
    <source>
        <dbReference type="ARBA" id="ARBA00022692"/>
    </source>
</evidence>
<gene>
    <name evidence="12" type="primary">OCT4</name>
    <name evidence="12" type="ORF">AXF42_Ash009038</name>
</gene>
<dbReference type="GO" id="GO:0015293">
    <property type="term" value="F:symporter activity"/>
    <property type="evidence" value="ECO:0007669"/>
    <property type="project" value="UniProtKB-KW"/>
</dbReference>
<dbReference type="Proteomes" id="UP000236161">
    <property type="component" value="Unassembled WGS sequence"/>
</dbReference>
<organism evidence="12 13">
    <name type="scientific">Apostasia shenzhenica</name>
    <dbReference type="NCBI Taxonomy" id="1088818"/>
    <lineage>
        <taxon>Eukaryota</taxon>
        <taxon>Viridiplantae</taxon>
        <taxon>Streptophyta</taxon>
        <taxon>Embryophyta</taxon>
        <taxon>Tracheophyta</taxon>
        <taxon>Spermatophyta</taxon>
        <taxon>Magnoliopsida</taxon>
        <taxon>Liliopsida</taxon>
        <taxon>Asparagales</taxon>
        <taxon>Orchidaceae</taxon>
        <taxon>Apostasioideae</taxon>
        <taxon>Apostasia</taxon>
    </lineage>
</organism>
<evidence type="ECO:0000256" key="9">
    <source>
        <dbReference type="SAM" id="MobiDB-lite"/>
    </source>
</evidence>
<dbReference type="Pfam" id="PF00083">
    <property type="entry name" value="Sugar_tr"/>
    <property type="match status" value="1"/>
</dbReference>
<dbReference type="SUPFAM" id="SSF103473">
    <property type="entry name" value="MFS general substrate transporter"/>
    <property type="match status" value="1"/>
</dbReference>
<feature type="transmembrane region" description="Helical" evidence="10">
    <location>
        <begin position="225"/>
        <end position="245"/>
    </location>
</feature>
<reference evidence="12 13" key="1">
    <citation type="journal article" date="2017" name="Nature">
        <title>The Apostasia genome and the evolution of orchids.</title>
        <authorList>
            <person name="Zhang G.Q."/>
            <person name="Liu K.W."/>
            <person name="Li Z."/>
            <person name="Lohaus R."/>
            <person name="Hsiao Y.Y."/>
            <person name="Niu S.C."/>
            <person name="Wang J.Y."/>
            <person name="Lin Y.C."/>
            <person name="Xu Q."/>
            <person name="Chen L.J."/>
            <person name="Yoshida K."/>
            <person name="Fujiwara S."/>
            <person name="Wang Z.W."/>
            <person name="Zhang Y.Q."/>
            <person name="Mitsuda N."/>
            <person name="Wang M."/>
            <person name="Liu G.H."/>
            <person name="Pecoraro L."/>
            <person name="Huang H.X."/>
            <person name="Xiao X.J."/>
            <person name="Lin M."/>
            <person name="Wu X.Y."/>
            <person name="Wu W.L."/>
            <person name="Chen Y.Y."/>
            <person name="Chang S.B."/>
            <person name="Sakamoto S."/>
            <person name="Ohme-Takagi M."/>
            <person name="Yagi M."/>
            <person name="Zeng S.J."/>
            <person name="Shen C.Y."/>
            <person name="Yeh C.M."/>
            <person name="Luo Y.B."/>
            <person name="Tsai W.C."/>
            <person name="Van de Peer Y."/>
            <person name="Liu Z.J."/>
        </authorList>
    </citation>
    <scope>NUCLEOTIDE SEQUENCE [LARGE SCALE GENOMIC DNA]</scope>
    <source>
        <strain evidence="13">cv. Shenzhen</strain>
        <tissue evidence="12">Stem</tissue>
    </source>
</reference>
<evidence type="ECO:0000256" key="4">
    <source>
        <dbReference type="ARBA" id="ARBA00022847"/>
    </source>
</evidence>
<feature type="domain" description="Major facilitator superfamily (MFS) profile" evidence="11">
    <location>
        <begin position="49"/>
        <end position="374"/>
    </location>
</feature>
<evidence type="ECO:0000259" key="11">
    <source>
        <dbReference type="PROSITE" id="PS50850"/>
    </source>
</evidence>
<evidence type="ECO:0000313" key="13">
    <source>
        <dbReference type="Proteomes" id="UP000236161"/>
    </source>
</evidence>
<dbReference type="OrthoDB" id="3936150at2759"/>
<feature type="transmembrane region" description="Helical" evidence="10">
    <location>
        <begin position="196"/>
        <end position="219"/>
    </location>
</feature>
<dbReference type="InterPro" id="IPR005829">
    <property type="entry name" value="Sugar_transporter_CS"/>
</dbReference>
<dbReference type="PANTHER" id="PTHR24064">
    <property type="entry name" value="SOLUTE CARRIER FAMILY 22 MEMBER"/>
    <property type="match status" value="1"/>
</dbReference>
<feature type="region of interest" description="Disordered" evidence="9">
    <location>
        <begin position="1"/>
        <end position="26"/>
    </location>
</feature>
<dbReference type="InterPro" id="IPR036259">
    <property type="entry name" value="MFS_trans_sf"/>
</dbReference>
<sequence>MPARETESSGDLTVELLPTANSDGEEEGIGVDEMLERFAGEFGPWQLRQFLLTSIAWALNSIHTMAVVFADREPAGPDPCGAASRAGEWAGSTVEEWHLACGGERYKVGLAQSAFFAGSMIGAAIFGHLSDSFLGRKGALTVASGLNATFGLLTAFSPSFSVYAAFRLLTGVSTGGVGLSAFVLATEPIGRSRRAAAAMSSFYFSSAGAVALSAIALLIPSWRHLYVATSIPSLLFVLLAIPFISESPRWHLVHRNPSAAMSIIRAIANSNGSFVPGALSLTLDAYPGKVSPGAAAAVSSSIIDVLRSRLTRSRLVLAVLINLLGSIVYYGLTLNVGNLGSNLHFSVILNAVAEVPAYMLTAMAVSGLNQLNYY</sequence>
<keyword evidence="6 10" id="KW-0472">Membrane</keyword>
<keyword evidence="5 10" id="KW-1133">Transmembrane helix</keyword>
<dbReference type="GO" id="GO:0016020">
    <property type="term" value="C:membrane"/>
    <property type="evidence" value="ECO:0007669"/>
    <property type="project" value="UniProtKB-SubCell"/>
</dbReference>
<evidence type="ECO:0000256" key="1">
    <source>
        <dbReference type="ARBA" id="ARBA00004141"/>
    </source>
</evidence>
<dbReference type="STRING" id="1088818.A0A2I0ADB3"/>
<dbReference type="PROSITE" id="PS50850">
    <property type="entry name" value="MFS"/>
    <property type="match status" value="1"/>
</dbReference>
<dbReference type="Gene3D" id="1.20.1250.20">
    <property type="entry name" value="MFS general substrate transporter like domains"/>
    <property type="match status" value="1"/>
</dbReference>
<evidence type="ECO:0000256" key="5">
    <source>
        <dbReference type="ARBA" id="ARBA00022989"/>
    </source>
</evidence>
<dbReference type="InterPro" id="IPR020846">
    <property type="entry name" value="MFS_dom"/>
</dbReference>
<keyword evidence="13" id="KW-1185">Reference proteome</keyword>
<keyword evidence="3 10" id="KW-0812">Transmembrane</keyword>
<keyword evidence="4" id="KW-0769">Symport</keyword>
<accession>A0A2I0ADB3</accession>
<evidence type="ECO:0000256" key="6">
    <source>
        <dbReference type="ARBA" id="ARBA00023136"/>
    </source>
</evidence>
<evidence type="ECO:0000256" key="2">
    <source>
        <dbReference type="ARBA" id="ARBA00022592"/>
    </source>
</evidence>
<feature type="transmembrane region" description="Helical" evidence="10">
    <location>
        <begin position="108"/>
        <end position="126"/>
    </location>
</feature>
<keyword evidence="2" id="KW-0592">Phosphate transport</keyword>
<dbReference type="EMBL" id="KZ451993">
    <property type="protein sequence ID" value="PKA53542.1"/>
    <property type="molecule type" value="Genomic_DNA"/>
</dbReference>
<feature type="transmembrane region" description="Helical" evidence="10">
    <location>
        <begin position="315"/>
        <end position="332"/>
    </location>
</feature>
<name>A0A2I0ADB3_9ASPA</name>
<protein>
    <recommendedName>
        <fullName evidence="7">H(+)/Pi cotransporter</fullName>
    </recommendedName>
</protein>
<comment type="similarity">
    <text evidence="8">Belongs to the major facilitator superfamily. Phosphate:H(+) symporter (TC 2.A.1.9) family.</text>
</comment>
<evidence type="ECO:0000256" key="7">
    <source>
        <dbReference type="ARBA" id="ARBA00032043"/>
    </source>
</evidence>
<dbReference type="AlphaFoldDB" id="A0A2I0ADB3"/>
<evidence type="ECO:0000256" key="10">
    <source>
        <dbReference type="SAM" id="Phobius"/>
    </source>
</evidence>
<dbReference type="InterPro" id="IPR005828">
    <property type="entry name" value="MFS_sugar_transport-like"/>
</dbReference>
<feature type="transmembrane region" description="Helical" evidence="10">
    <location>
        <begin position="162"/>
        <end position="184"/>
    </location>
</feature>
<dbReference type="PROSITE" id="PS00217">
    <property type="entry name" value="SUGAR_TRANSPORT_2"/>
    <property type="match status" value="1"/>
</dbReference>
<evidence type="ECO:0000313" key="12">
    <source>
        <dbReference type="EMBL" id="PKA53542.1"/>
    </source>
</evidence>
<dbReference type="GO" id="GO:0006817">
    <property type="term" value="P:phosphate ion transport"/>
    <property type="evidence" value="ECO:0007669"/>
    <property type="project" value="UniProtKB-KW"/>
</dbReference>
<comment type="subcellular location">
    <subcellularLocation>
        <location evidence="1">Membrane</location>
        <topology evidence="1">Multi-pass membrane protein</topology>
    </subcellularLocation>
</comment>
<keyword evidence="2" id="KW-0813">Transport</keyword>
<feature type="transmembrane region" description="Helical" evidence="10">
    <location>
        <begin position="344"/>
        <end position="368"/>
    </location>
</feature>